<evidence type="ECO:0000313" key="1">
    <source>
        <dbReference type="EMBL" id="CAG8708771.1"/>
    </source>
</evidence>
<sequence>VAKSVFLVSFGMYNSICLLLRCSGLKTIINTSSLLDIVKVIISAIINENTVSEIALLK</sequence>
<reference evidence="1" key="1">
    <citation type="submission" date="2021-06" db="EMBL/GenBank/DDBJ databases">
        <authorList>
            <person name="Kallberg Y."/>
            <person name="Tangrot J."/>
            <person name="Rosling A."/>
        </authorList>
    </citation>
    <scope>NUCLEOTIDE SEQUENCE</scope>
    <source>
        <strain evidence="1">MA461A</strain>
    </source>
</reference>
<gene>
    <name evidence="1" type="ORF">RPERSI_LOCUS10398</name>
</gene>
<keyword evidence="2" id="KW-1185">Reference proteome</keyword>
<dbReference type="Proteomes" id="UP000789920">
    <property type="component" value="Unassembled WGS sequence"/>
</dbReference>
<comment type="caution">
    <text evidence="1">The sequence shown here is derived from an EMBL/GenBank/DDBJ whole genome shotgun (WGS) entry which is preliminary data.</text>
</comment>
<dbReference type="EMBL" id="CAJVQC010020547">
    <property type="protein sequence ID" value="CAG8708771.1"/>
    <property type="molecule type" value="Genomic_DNA"/>
</dbReference>
<accession>A0ACA9PGR6</accession>
<protein>
    <submittedName>
        <fullName evidence="1">9184_t:CDS:1</fullName>
    </submittedName>
</protein>
<proteinExistence type="predicted"/>
<organism evidence="1 2">
    <name type="scientific">Racocetra persica</name>
    <dbReference type="NCBI Taxonomy" id="160502"/>
    <lineage>
        <taxon>Eukaryota</taxon>
        <taxon>Fungi</taxon>
        <taxon>Fungi incertae sedis</taxon>
        <taxon>Mucoromycota</taxon>
        <taxon>Glomeromycotina</taxon>
        <taxon>Glomeromycetes</taxon>
        <taxon>Diversisporales</taxon>
        <taxon>Gigasporaceae</taxon>
        <taxon>Racocetra</taxon>
    </lineage>
</organism>
<feature type="non-terminal residue" evidence="1">
    <location>
        <position position="1"/>
    </location>
</feature>
<evidence type="ECO:0000313" key="2">
    <source>
        <dbReference type="Proteomes" id="UP000789920"/>
    </source>
</evidence>
<name>A0ACA9PGR6_9GLOM</name>